<feature type="transmembrane region" description="Helical" evidence="1">
    <location>
        <begin position="223"/>
        <end position="244"/>
    </location>
</feature>
<feature type="transmembrane region" description="Helical" evidence="1">
    <location>
        <begin position="148"/>
        <end position="172"/>
    </location>
</feature>
<keyword evidence="3" id="KW-1185">Reference proteome</keyword>
<dbReference type="OrthoDB" id="1976445at2"/>
<organism evidence="2 3">
    <name type="scientific">Anaerobium acetethylicum</name>
    <dbReference type="NCBI Taxonomy" id="1619234"/>
    <lineage>
        <taxon>Bacteria</taxon>
        <taxon>Bacillati</taxon>
        <taxon>Bacillota</taxon>
        <taxon>Clostridia</taxon>
        <taxon>Lachnospirales</taxon>
        <taxon>Lachnospiraceae</taxon>
        <taxon>Anaerobium</taxon>
    </lineage>
</organism>
<gene>
    <name evidence="2" type="ORF">SAMN05421730_10107</name>
</gene>
<feature type="transmembrane region" description="Helical" evidence="1">
    <location>
        <begin position="179"/>
        <end position="203"/>
    </location>
</feature>
<name>A0A1D3TTQ0_9FIRM</name>
<proteinExistence type="predicted"/>
<keyword evidence="1" id="KW-0472">Membrane</keyword>
<dbReference type="STRING" id="1619234.SAMN05421730_10107"/>
<keyword evidence="1" id="KW-0812">Transmembrane</keyword>
<feature type="transmembrane region" description="Helical" evidence="1">
    <location>
        <begin position="12"/>
        <end position="36"/>
    </location>
</feature>
<keyword evidence="1" id="KW-1133">Transmembrane helix</keyword>
<sequence length="257" mass="28605">MNNRLVANAIKEMIVPMAIMLTAGTIALCISCYMISQNTAIGDNLEMWIGGCTVIDFFLPLIVSIPFTAFLFMKRKDGFLYYAAVRTSRRAYILAQIGAGVLLAAIMVFLMYFIGLLFSVYLLTPSCPSERSYLSAYLFGRYQAESPVIFGFIWCIWKSIVASLFVAFGYGLSLFMDNIFVIMIAPFIYCMAENLITGTLQIPQYSIMTSYVLNRLTPSAMHIWNYAAGVVIFIVISLLIIGVAKYRTGVTNDGKAV</sequence>
<evidence type="ECO:0008006" key="4">
    <source>
        <dbReference type="Google" id="ProtNLM"/>
    </source>
</evidence>
<dbReference type="RefSeq" id="WP_091233341.1">
    <property type="nucleotide sequence ID" value="NZ_FMKA01000010.1"/>
</dbReference>
<evidence type="ECO:0000313" key="2">
    <source>
        <dbReference type="EMBL" id="SCP97340.1"/>
    </source>
</evidence>
<evidence type="ECO:0000313" key="3">
    <source>
        <dbReference type="Proteomes" id="UP000199315"/>
    </source>
</evidence>
<reference evidence="2 3" key="1">
    <citation type="submission" date="2016-09" db="EMBL/GenBank/DDBJ databases">
        <authorList>
            <person name="Capua I."/>
            <person name="De Benedictis P."/>
            <person name="Joannis T."/>
            <person name="Lombin L.H."/>
            <person name="Cattoli G."/>
        </authorList>
    </citation>
    <scope>NUCLEOTIDE SEQUENCE [LARGE SCALE GENOMIC DNA]</scope>
    <source>
        <strain evidence="2 3">GluBS11</strain>
    </source>
</reference>
<protein>
    <recommendedName>
        <fullName evidence="4">ABC-2 family transporter protein</fullName>
    </recommendedName>
</protein>
<dbReference type="AlphaFoldDB" id="A0A1D3TTQ0"/>
<accession>A0A1D3TTQ0</accession>
<feature type="transmembrane region" description="Helical" evidence="1">
    <location>
        <begin position="48"/>
        <end position="72"/>
    </location>
</feature>
<evidence type="ECO:0000256" key="1">
    <source>
        <dbReference type="SAM" id="Phobius"/>
    </source>
</evidence>
<feature type="transmembrane region" description="Helical" evidence="1">
    <location>
        <begin position="93"/>
        <end position="123"/>
    </location>
</feature>
<dbReference type="EMBL" id="FMKA01000010">
    <property type="protein sequence ID" value="SCP97340.1"/>
    <property type="molecule type" value="Genomic_DNA"/>
</dbReference>
<dbReference type="Proteomes" id="UP000199315">
    <property type="component" value="Unassembled WGS sequence"/>
</dbReference>